<dbReference type="Proteomes" id="UP000260758">
    <property type="component" value="Unassembled WGS sequence"/>
</dbReference>
<evidence type="ECO:0000256" key="1">
    <source>
        <dbReference type="SAM" id="MobiDB-lite"/>
    </source>
</evidence>
<evidence type="ECO:0000313" key="3">
    <source>
        <dbReference type="Proteomes" id="UP000260758"/>
    </source>
</evidence>
<dbReference type="AlphaFoldDB" id="A0A3E4YL32"/>
<feature type="compositionally biased region" description="Polar residues" evidence="1">
    <location>
        <begin position="153"/>
        <end position="162"/>
    </location>
</feature>
<sequence length="162" mass="17817">MYMGVGIVIALIAVYILRRIRSFIFFVALLIVASSVFSIGPINHARTSAVKDNIAQNYQGASDFKVDIAENGGSFNVNGQNYQFKMADGFKSVVIMQDGQEVNKIDVSNTVNDIKDKAKENGIIDKVKNGIKSGIDTLKSIAPSDTKWPSDYMQEQTEQSTE</sequence>
<protein>
    <submittedName>
        <fullName evidence="2">Uncharacterized protein</fullName>
    </submittedName>
</protein>
<gene>
    <name evidence="2" type="ORF">DXB99_02890</name>
</gene>
<accession>A0A3E4YL32</accession>
<proteinExistence type="predicted"/>
<dbReference type="EMBL" id="QSTP01000001">
    <property type="protein sequence ID" value="RGM75487.1"/>
    <property type="molecule type" value="Genomic_DNA"/>
</dbReference>
<feature type="region of interest" description="Disordered" evidence="1">
    <location>
        <begin position="142"/>
        <end position="162"/>
    </location>
</feature>
<comment type="caution">
    <text evidence="2">The sequence shown here is derived from an EMBL/GenBank/DDBJ whole genome shotgun (WGS) entry which is preliminary data.</text>
</comment>
<organism evidence="2 3">
    <name type="scientific">Agathobacter rectalis</name>
    <dbReference type="NCBI Taxonomy" id="39491"/>
    <lineage>
        <taxon>Bacteria</taxon>
        <taxon>Bacillati</taxon>
        <taxon>Bacillota</taxon>
        <taxon>Clostridia</taxon>
        <taxon>Lachnospirales</taxon>
        <taxon>Lachnospiraceae</taxon>
        <taxon>Agathobacter</taxon>
    </lineage>
</organism>
<name>A0A3E4YL32_9FIRM</name>
<reference evidence="2 3" key="1">
    <citation type="submission" date="2018-08" db="EMBL/GenBank/DDBJ databases">
        <title>A genome reference for cultivated species of the human gut microbiota.</title>
        <authorList>
            <person name="Zou Y."/>
            <person name="Xue W."/>
            <person name="Luo G."/>
        </authorList>
    </citation>
    <scope>NUCLEOTIDE SEQUENCE [LARGE SCALE GENOMIC DNA]</scope>
    <source>
        <strain evidence="2 3">OM07-13</strain>
    </source>
</reference>
<evidence type="ECO:0000313" key="2">
    <source>
        <dbReference type="EMBL" id="RGM75487.1"/>
    </source>
</evidence>